<reference evidence="3" key="1">
    <citation type="submission" date="2016-10" db="EMBL/GenBank/DDBJ databases">
        <authorList>
            <person name="Varghese N."/>
            <person name="Submissions S."/>
        </authorList>
    </citation>
    <scope>NUCLEOTIDE SEQUENCE [LARGE SCALE GENOMIC DNA]</scope>
    <source>
        <strain evidence="3">DSM 3384</strain>
    </source>
</reference>
<dbReference type="EMBL" id="FNLL01000010">
    <property type="protein sequence ID" value="SDU50302.1"/>
    <property type="molecule type" value="Genomic_DNA"/>
</dbReference>
<evidence type="ECO:0000313" key="3">
    <source>
        <dbReference type="Proteomes" id="UP000199608"/>
    </source>
</evidence>
<feature type="domain" description="DISARM protein DrmE C-terminal" evidence="1">
    <location>
        <begin position="366"/>
        <end position="466"/>
    </location>
</feature>
<dbReference type="InterPro" id="IPR056666">
    <property type="entry name" value="DrmE_C"/>
</dbReference>
<organism evidence="2 3">
    <name type="scientific">Desulfobacula phenolica</name>
    <dbReference type="NCBI Taxonomy" id="90732"/>
    <lineage>
        <taxon>Bacteria</taxon>
        <taxon>Pseudomonadati</taxon>
        <taxon>Thermodesulfobacteriota</taxon>
        <taxon>Desulfobacteria</taxon>
        <taxon>Desulfobacterales</taxon>
        <taxon>Desulfobacteraceae</taxon>
        <taxon>Desulfobacula</taxon>
    </lineage>
</organism>
<keyword evidence="3" id="KW-1185">Reference proteome</keyword>
<sequence>MKLQTLEYITDLYENYAELHLIRFDNRNLSVLSSSVSKLISSLGEQKNLTFWPILISALKRFRFELATTPLPFTSPVLLSDELRASLNEALESSVQFPEYIDHLKLINDLINDLPDEEHPFMKWLKSEYSDGEKEGASAICLPNTKNLYAVEQFIEQNNLLPDVNYEIVNPRQLKKYIFYDRITFCGSVHLFSENQYTDYEYVWRSPRAKKLCFLSFSWIKEEFNPGPAFDVSPNRLPLNIYTETIPEKPDVEKKVENQPQPATAFEDLNFSPLSFLDSGLNKSSRDYHSGIADCECSAVLLDDGSFLYKDIDSYSHIVRFDPETEVDKIPNKDLKQGMPLIVRTEGSDDSISAVADMLFGNRAASVRKMQDDWKICFRRKVFSFEYLADVQKELIRLGSKIANEINIRNWIRNETIKPKDFEEFKAIMKFSGIPEKTEVYWNNAKQIFTMHIRAGKEISNLLRSQITKTDMNDFARYGKIEVNLPSISGKLSVIHIEAVSPEKYTVRAGLADKLQYN</sequence>
<dbReference type="Pfam" id="PF24957">
    <property type="entry name" value="DrmE_C"/>
    <property type="match status" value="1"/>
</dbReference>
<dbReference type="RefSeq" id="WP_092236415.1">
    <property type="nucleotide sequence ID" value="NZ_FNLL01000010.1"/>
</dbReference>
<evidence type="ECO:0000313" key="2">
    <source>
        <dbReference type="EMBL" id="SDU50302.1"/>
    </source>
</evidence>
<evidence type="ECO:0000259" key="1">
    <source>
        <dbReference type="Pfam" id="PF24957"/>
    </source>
</evidence>
<accession>A0A1H2J1X3</accession>
<protein>
    <recommendedName>
        <fullName evidence="1">DISARM protein DrmE C-terminal domain-containing protein</fullName>
    </recommendedName>
</protein>
<proteinExistence type="predicted"/>
<dbReference type="AlphaFoldDB" id="A0A1H2J1X3"/>
<dbReference type="Proteomes" id="UP000199608">
    <property type="component" value="Unassembled WGS sequence"/>
</dbReference>
<gene>
    <name evidence="2" type="ORF">SAMN04487931_11093</name>
</gene>
<name>A0A1H2J1X3_9BACT</name>